<keyword evidence="1" id="KW-0472">Membrane</keyword>
<evidence type="ECO:0000256" key="1">
    <source>
        <dbReference type="SAM" id="Phobius"/>
    </source>
</evidence>
<dbReference type="InterPro" id="IPR023393">
    <property type="entry name" value="START-like_dom_sf"/>
</dbReference>
<gene>
    <name evidence="2" type="ORF">EJV47_06460</name>
</gene>
<organism evidence="2 3">
    <name type="scientific">Hymenobacter gummosus</name>
    <dbReference type="NCBI Taxonomy" id="1776032"/>
    <lineage>
        <taxon>Bacteria</taxon>
        <taxon>Pseudomonadati</taxon>
        <taxon>Bacteroidota</taxon>
        <taxon>Cytophagia</taxon>
        <taxon>Cytophagales</taxon>
        <taxon>Hymenobacteraceae</taxon>
        <taxon>Hymenobacter</taxon>
    </lineage>
</organism>
<sequence>MIRPFLQRPSRPRTLLLGLAFGVAYGLFGMLLVSLTHQAVSVSYIFVLPLVLGAIPVLFSTRQQLQAYLSYLVLPWVVVLTTFFLSGVAGLEGLICLVIIVGPFALLGSIGAFVVRWLALRHQPQTPLYTSLLLALPFLAGVIEQFIPATDQEHTVVTSCEVAAPAAVVWQQVQSVRAIRRAELRPHFVHRIGVPRPLDGHLDRPGVGGVRRISWEKGLRFQERITAWQPGRGFAYNIDVDPASIPPQTLDEHVLVGGRYFDVLRGGYQLQPLGAGRCRLTLRCTYRVSTNLNGYARLWADYLLNDFNEAILEVVQARSEAAARS</sequence>
<feature type="transmembrane region" description="Helical" evidence="1">
    <location>
        <begin position="15"/>
        <end position="35"/>
    </location>
</feature>
<keyword evidence="3" id="KW-1185">Reference proteome</keyword>
<keyword evidence="1" id="KW-0812">Transmembrane</keyword>
<evidence type="ECO:0000313" key="3">
    <source>
        <dbReference type="Proteomes" id="UP000282184"/>
    </source>
</evidence>
<evidence type="ECO:0000313" key="2">
    <source>
        <dbReference type="EMBL" id="RTQ51442.1"/>
    </source>
</evidence>
<dbReference type="OrthoDB" id="118637at2"/>
<accession>A0A431U508</accession>
<feature type="transmembrane region" description="Helical" evidence="1">
    <location>
        <begin position="126"/>
        <end position="143"/>
    </location>
</feature>
<dbReference type="Gene3D" id="3.30.530.20">
    <property type="match status" value="1"/>
</dbReference>
<dbReference type="Proteomes" id="UP000282184">
    <property type="component" value="Unassembled WGS sequence"/>
</dbReference>
<protein>
    <recommendedName>
        <fullName evidence="4">SRPBCC family protein</fullName>
    </recommendedName>
</protein>
<dbReference type="AlphaFoldDB" id="A0A431U508"/>
<reference evidence="2 3" key="1">
    <citation type="submission" date="2018-12" db="EMBL/GenBank/DDBJ databases">
        <title>Hymenobacter gummosus sp. nov., isolated from a spring.</title>
        <authorList>
            <person name="Nie L."/>
        </authorList>
    </citation>
    <scope>NUCLEOTIDE SEQUENCE [LARGE SCALE GENOMIC DNA]</scope>
    <source>
        <strain evidence="2 3">KCTC 52166</strain>
    </source>
</reference>
<name>A0A431U508_9BACT</name>
<dbReference type="SUPFAM" id="SSF55961">
    <property type="entry name" value="Bet v1-like"/>
    <property type="match status" value="1"/>
</dbReference>
<dbReference type="RefSeq" id="WP_126692335.1">
    <property type="nucleotide sequence ID" value="NZ_RXOF01000003.1"/>
</dbReference>
<proteinExistence type="predicted"/>
<feature type="transmembrane region" description="Helical" evidence="1">
    <location>
        <begin position="41"/>
        <end position="59"/>
    </location>
</feature>
<feature type="transmembrane region" description="Helical" evidence="1">
    <location>
        <begin position="71"/>
        <end position="91"/>
    </location>
</feature>
<dbReference type="InterPro" id="IPR019587">
    <property type="entry name" value="Polyketide_cyclase/dehydratase"/>
</dbReference>
<feature type="transmembrane region" description="Helical" evidence="1">
    <location>
        <begin position="97"/>
        <end position="119"/>
    </location>
</feature>
<dbReference type="EMBL" id="RXOF01000003">
    <property type="protein sequence ID" value="RTQ51442.1"/>
    <property type="molecule type" value="Genomic_DNA"/>
</dbReference>
<evidence type="ECO:0008006" key="4">
    <source>
        <dbReference type="Google" id="ProtNLM"/>
    </source>
</evidence>
<keyword evidence="1" id="KW-1133">Transmembrane helix</keyword>
<dbReference type="Pfam" id="PF10604">
    <property type="entry name" value="Polyketide_cyc2"/>
    <property type="match status" value="1"/>
</dbReference>
<comment type="caution">
    <text evidence="2">The sequence shown here is derived from an EMBL/GenBank/DDBJ whole genome shotgun (WGS) entry which is preliminary data.</text>
</comment>